<keyword evidence="3" id="KW-1185">Reference proteome</keyword>
<dbReference type="RefSeq" id="WP_200467105.1">
    <property type="nucleotide sequence ID" value="NZ_JAENRR010000101.1"/>
</dbReference>
<reference evidence="2 3" key="1">
    <citation type="submission" date="2021-01" db="EMBL/GenBank/DDBJ databases">
        <title>Carboxyliciviraga sp.nov., isolated from coastal sediments.</title>
        <authorList>
            <person name="Lu D."/>
            <person name="Zhang T."/>
        </authorList>
    </citation>
    <scope>NUCLEOTIDE SEQUENCE [LARGE SCALE GENOMIC DNA]</scope>
    <source>
        <strain evidence="2 3">N1Y132</strain>
    </source>
</reference>
<sequence length="84" mass="9624">MEQTGVQANPILSFLPLLLIMIPLIFVIRKLAIEKGRDAVLWTILACIPFVNFIVLWYIVGTPNKRLEDKMDKILEALNKSDKE</sequence>
<organism evidence="2 3">
    <name type="scientific">Carboxylicivirga marina</name>
    <dbReference type="NCBI Taxonomy" id="2800988"/>
    <lineage>
        <taxon>Bacteria</taxon>
        <taxon>Pseudomonadati</taxon>
        <taxon>Bacteroidota</taxon>
        <taxon>Bacteroidia</taxon>
        <taxon>Marinilabiliales</taxon>
        <taxon>Marinilabiliaceae</taxon>
        <taxon>Carboxylicivirga</taxon>
    </lineage>
</organism>
<keyword evidence="1" id="KW-1133">Transmembrane helix</keyword>
<gene>
    <name evidence="2" type="ORF">JIV24_21285</name>
</gene>
<keyword evidence="1" id="KW-0472">Membrane</keyword>
<evidence type="ECO:0000313" key="2">
    <source>
        <dbReference type="EMBL" id="MBK3519886.1"/>
    </source>
</evidence>
<feature type="transmembrane region" description="Helical" evidence="1">
    <location>
        <begin position="40"/>
        <end position="60"/>
    </location>
</feature>
<evidence type="ECO:0000313" key="3">
    <source>
        <dbReference type="Proteomes" id="UP000605676"/>
    </source>
</evidence>
<protein>
    <recommendedName>
        <fullName evidence="4">Cardiolipin synthase N-terminal domain-containing protein</fullName>
    </recommendedName>
</protein>
<accession>A0ABS1HQG5</accession>
<comment type="caution">
    <text evidence="2">The sequence shown here is derived from an EMBL/GenBank/DDBJ whole genome shotgun (WGS) entry which is preliminary data.</text>
</comment>
<keyword evidence="1" id="KW-0812">Transmembrane</keyword>
<evidence type="ECO:0000256" key="1">
    <source>
        <dbReference type="SAM" id="Phobius"/>
    </source>
</evidence>
<evidence type="ECO:0008006" key="4">
    <source>
        <dbReference type="Google" id="ProtNLM"/>
    </source>
</evidence>
<name>A0ABS1HQG5_9BACT</name>
<proteinExistence type="predicted"/>
<feature type="transmembrane region" description="Helical" evidence="1">
    <location>
        <begin position="6"/>
        <end position="28"/>
    </location>
</feature>
<dbReference type="Proteomes" id="UP000605676">
    <property type="component" value="Unassembled WGS sequence"/>
</dbReference>
<dbReference type="EMBL" id="JAENRR010000101">
    <property type="protein sequence ID" value="MBK3519886.1"/>
    <property type="molecule type" value="Genomic_DNA"/>
</dbReference>